<dbReference type="InterPro" id="IPR036188">
    <property type="entry name" value="FAD/NAD-bd_sf"/>
</dbReference>
<protein>
    <submittedName>
        <fullName evidence="2">Prolycopene isomerase</fullName>
    </submittedName>
</protein>
<dbReference type="InterPro" id="IPR002937">
    <property type="entry name" value="Amino_oxidase"/>
</dbReference>
<evidence type="ECO:0000313" key="2">
    <source>
        <dbReference type="EMBL" id="ATQ36018.1"/>
    </source>
</evidence>
<keyword evidence="2" id="KW-0413">Isomerase</keyword>
<evidence type="ECO:0000259" key="1">
    <source>
        <dbReference type="Pfam" id="PF01593"/>
    </source>
</evidence>
<dbReference type="Pfam" id="PF01593">
    <property type="entry name" value="Amino_oxidase"/>
    <property type="match status" value="1"/>
</dbReference>
<dbReference type="GO" id="GO:0016491">
    <property type="term" value="F:oxidoreductase activity"/>
    <property type="evidence" value="ECO:0007669"/>
    <property type="project" value="InterPro"/>
</dbReference>
<reference evidence="2" key="1">
    <citation type="submission" date="2016-11" db="EMBL/GenBank/DDBJ databases">
        <title>Phylogenetic studies on genes related to carotenoids biosynthesis in algae.</title>
        <authorList>
            <person name="Wang S."/>
            <person name="Zhang L."/>
            <person name="Chi S."/>
            <person name="Wang X."/>
            <person name="Tang X."/>
            <person name="Liu T."/>
        </authorList>
    </citation>
    <scope>NUCLEOTIDE SEQUENCE</scope>
    <source>
        <strain evidence="2">LXRN-2046341</strain>
    </source>
</reference>
<dbReference type="PANTHER" id="PTHR46313:SF3">
    <property type="entry name" value="PROLYCOPENE ISOMERASE, CHLOROPLASTIC"/>
    <property type="match status" value="1"/>
</dbReference>
<dbReference type="PANTHER" id="PTHR46313">
    <property type="match status" value="1"/>
</dbReference>
<dbReference type="GO" id="GO:0016116">
    <property type="term" value="P:carotenoid metabolic process"/>
    <property type="evidence" value="ECO:0007669"/>
    <property type="project" value="InterPro"/>
</dbReference>
<dbReference type="GO" id="GO:0016853">
    <property type="term" value="F:isomerase activity"/>
    <property type="evidence" value="ECO:0007669"/>
    <property type="project" value="UniProtKB-KW"/>
</dbReference>
<dbReference type="AlphaFoldDB" id="A0A2D2AH22"/>
<dbReference type="InterPro" id="IPR045892">
    <property type="entry name" value="CrtISO-like"/>
</dbReference>
<organism evidence="2">
    <name type="scientific">Prymnesium parvum</name>
    <name type="common">Toxic golden alga</name>
    <dbReference type="NCBI Taxonomy" id="97485"/>
    <lineage>
        <taxon>Eukaryota</taxon>
        <taxon>Haptista</taxon>
        <taxon>Haptophyta</taxon>
        <taxon>Prymnesiophyceae</taxon>
        <taxon>Prymnesiales</taxon>
        <taxon>Prymnesiaceae</taxon>
        <taxon>Prymnesium</taxon>
    </lineage>
</organism>
<feature type="domain" description="Amine oxidase" evidence="1">
    <location>
        <begin position="60"/>
        <end position="552"/>
    </location>
</feature>
<dbReference type="Gene3D" id="3.50.50.60">
    <property type="entry name" value="FAD/NAD(P)-binding domain"/>
    <property type="match status" value="2"/>
</dbReference>
<dbReference type="EMBL" id="KY114129">
    <property type="protein sequence ID" value="ATQ36018.1"/>
    <property type="molecule type" value="mRNA"/>
</dbReference>
<sequence>MEARWRWVELLGIVSTVSAIGAVANPIVRSARSAQNVRMALRGFDGFDEECDVIIVGSGLGGLSAGALCARYHLSTIVCEAHYKAGGCAHTFEREGYTFDSGPSLWSGCAQPSYNPLRQVLDAVGESPKWHQYDGWWMYTEDGPFYAKSGDIDHFKATMAELGNGGETVAQWERLNEFIEPLQRAVLAVPPLALRADVGALFTAGRYLSAMADPRIGLRAYLLSGPWSAVLKAAGVTDRWLLNYFDFLAFAFSGLPSNGTVAAAMIYMLHDLNKQGARMDYPEGGSGAVVDALSRGLTKYGGELRLRTPVERILLNDAGECDGVELKGGRRIRARRAVISNAAIWNTARLLPEKLRAAFRGKGSLDDSTPATPSFMHLHLGIRADGLSEQALSSIHHIVVPEWEKLTHPQSAAFVSMPSLLDQSAAPIGRHAIHAYLPATEPYELWETTKRGTPEYDRLKRERVEPLFKAIERFVPDIRDRIEVEMIGSPLTHERFLRRHRGSYGPELRAGEQDFPGARTPVPKLLVCGDSTWPGIGVPAVAGSGIAAAHAVVGVADQQQLLDELRENGLL</sequence>
<proteinExistence type="evidence at transcript level"/>
<name>A0A2D2AH22_PRYPA</name>
<accession>A0A2D2AH22</accession>
<gene>
    <name evidence="2" type="primary">crtISO</name>
</gene>
<dbReference type="SUPFAM" id="SSF51905">
    <property type="entry name" value="FAD/NAD(P)-binding domain"/>
    <property type="match status" value="1"/>
</dbReference>